<feature type="region of interest" description="Disordered" evidence="1">
    <location>
        <begin position="33"/>
        <end position="53"/>
    </location>
</feature>
<reference evidence="4" key="1">
    <citation type="submission" date="2019-04" db="EMBL/GenBank/DDBJ databases">
        <title>Friends and foes A comparative genomics studyof 23 Aspergillus species from section Flavi.</title>
        <authorList>
            <consortium name="DOE Joint Genome Institute"/>
            <person name="Kjaerbolling I."/>
            <person name="Vesth T."/>
            <person name="Frisvad J.C."/>
            <person name="Nybo J.L."/>
            <person name="Theobald S."/>
            <person name="Kildgaard S."/>
            <person name="Isbrandt T."/>
            <person name="Kuo A."/>
            <person name="Sato A."/>
            <person name="Lyhne E.K."/>
            <person name="Kogle M.E."/>
            <person name="Wiebenga A."/>
            <person name="Kun R.S."/>
            <person name="Lubbers R.J."/>
            <person name="Makela M.R."/>
            <person name="Barry K."/>
            <person name="Chovatia M."/>
            <person name="Clum A."/>
            <person name="Daum C."/>
            <person name="Haridas S."/>
            <person name="He G."/>
            <person name="LaButti K."/>
            <person name="Lipzen A."/>
            <person name="Mondo S."/>
            <person name="Riley R."/>
            <person name="Salamov A."/>
            <person name="Simmons B.A."/>
            <person name="Magnuson J.K."/>
            <person name="Henrissat B."/>
            <person name="Mortensen U.H."/>
            <person name="Larsen T.O."/>
            <person name="Devries R.P."/>
            <person name="Grigoriev I.V."/>
            <person name="Machida M."/>
            <person name="Baker S.E."/>
            <person name="Andersen M.R."/>
        </authorList>
    </citation>
    <scope>NUCLEOTIDE SEQUENCE [LARGE SCALE GENOMIC DNA]</scope>
    <source>
        <strain evidence="4">CBS 553.77</strain>
    </source>
</reference>
<evidence type="ECO:0000256" key="2">
    <source>
        <dbReference type="SAM" id="Phobius"/>
    </source>
</evidence>
<accession>A0A5N6YTZ4</accession>
<evidence type="ECO:0000313" key="4">
    <source>
        <dbReference type="Proteomes" id="UP000327118"/>
    </source>
</evidence>
<gene>
    <name evidence="3" type="ORF">BDV28DRAFT_143651</name>
</gene>
<keyword evidence="2" id="KW-0812">Transmembrane</keyword>
<dbReference type="Proteomes" id="UP000327118">
    <property type="component" value="Unassembled WGS sequence"/>
</dbReference>
<name>A0A5N6YTZ4_9EURO</name>
<organism evidence="3 4">
    <name type="scientific">Aspergillus coremiiformis</name>
    <dbReference type="NCBI Taxonomy" id="138285"/>
    <lineage>
        <taxon>Eukaryota</taxon>
        <taxon>Fungi</taxon>
        <taxon>Dikarya</taxon>
        <taxon>Ascomycota</taxon>
        <taxon>Pezizomycotina</taxon>
        <taxon>Eurotiomycetes</taxon>
        <taxon>Eurotiomycetidae</taxon>
        <taxon>Eurotiales</taxon>
        <taxon>Aspergillaceae</taxon>
        <taxon>Aspergillus</taxon>
        <taxon>Aspergillus subgen. Circumdati</taxon>
    </lineage>
</organism>
<proteinExistence type="predicted"/>
<feature type="transmembrane region" description="Helical" evidence="2">
    <location>
        <begin position="6"/>
        <end position="28"/>
    </location>
</feature>
<keyword evidence="2" id="KW-0472">Membrane</keyword>
<sequence length="53" mass="6163">MCHYNSILAAYACGMVDFFLIVGSKYLVNPHPNRNSADFTRSPCRAWQQQQRR</sequence>
<dbReference type="AlphaFoldDB" id="A0A5N6YTZ4"/>
<dbReference type="EMBL" id="ML739526">
    <property type="protein sequence ID" value="KAE8348373.1"/>
    <property type="molecule type" value="Genomic_DNA"/>
</dbReference>
<evidence type="ECO:0000313" key="3">
    <source>
        <dbReference type="EMBL" id="KAE8348373.1"/>
    </source>
</evidence>
<protein>
    <submittedName>
        <fullName evidence="3">Uncharacterized protein</fullName>
    </submittedName>
</protein>
<evidence type="ECO:0000256" key="1">
    <source>
        <dbReference type="SAM" id="MobiDB-lite"/>
    </source>
</evidence>
<keyword evidence="4" id="KW-1185">Reference proteome</keyword>
<keyword evidence="2" id="KW-1133">Transmembrane helix</keyword>